<protein>
    <recommendedName>
        <fullName evidence="3">Phage gp6-like head-tail connector protein</fullName>
    </recommendedName>
</protein>
<dbReference type="NCBIfam" id="TIGR01560">
    <property type="entry name" value="put_DNA_pack"/>
    <property type="match status" value="2"/>
</dbReference>
<keyword evidence="2" id="KW-1185">Reference proteome</keyword>
<dbReference type="AlphaFoldDB" id="A0A2N5XQW1"/>
<dbReference type="InterPro" id="IPR011738">
    <property type="entry name" value="Phage_CHP"/>
</dbReference>
<dbReference type="Pfam" id="PF05135">
    <property type="entry name" value="Phage_connect_1"/>
    <property type="match status" value="1"/>
</dbReference>
<proteinExistence type="predicted"/>
<dbReference type="Proteomes" id="UP000234881">
    <property type="component" value="Unassembled WGS sequence"/>
</dbReference>
<dbReference type="Gene3D" id="1.10.3230.30">
    <property type="entry name" value="Phage gp6-like head-tail connector protein"/>
    <property type="match status" value="1"/>
</dbReference>
<evidence type="ECO:0000313" key="1">
    <source>
        <dbReference type="EMBL" id="PLW76808.1"/>
    </source>
</evidence>
<dbReference type="InterPro" id="IPR006450">
    <property type="entry name" value="Phage_HK97_gp6-like"/>
</dbReference>
<gene>
    <name evidence="1" type="ORF">C0081_12155</name>
</gene>
<sequence>MKFEPIQIVPPSALPLTLIEAKAHCRVDGTDNDDYLTAAIGAAVSYLDGYSGILGKCLMPQTWAQEFDRWKDFPLCLGPVIDLLSISYFDSNGDPQSVDLSTVRIERRVIDTFAALKSVASWPNADFSYGPITVTWRAGHSDAGAVPDAIKQAMKLLVGHWFESREAVVVGTISSELPLAVDALLTPHRRVKP</sequence>
<organism evidence="1 2">
    <name type="scientific">Cohaesibacter celericrescens</name>
    <dbReference type="NCBI Taxonomy" id="2067669"/>
    <lineage>
        <taxon>Bacteria</taxon>
        <taxon>Pseudomonadati</taxon>
        <taxon>Pseudomonadota</taxon>
        <taxon>Alphaproteobacteria</taxon>
        <taxon>Hyphomicrobiales</taxon>
        <taxon>Cohaesibacteraceae</taxon>
    </lineage>
</organism>
<dbReference type="EMBL" id="PKUQ01000022">
    <property type="protein sequence ID" value="PLW76808.1"/>
    <property type="molecule type" value="Genomic_DNA"/>
</dbReference>
<name>A0A2N5XQW1_9HYPH</name>
<dbReference type="OrthoDB" id="8452228at2"/>
<dbReference type="CDD" id="cd08054">
    <property type="entry name" value="gp6"/>
    <property type="match status" value="1"/>
</dbReference>
<comment type="caution">
    <text evidence="1">The sequence shown here is derived from an EMBL/GenBank/DDBJ whole genome shotgun (WGS) entry which is preliminary data.</text>
</comment>
<dbReference type="RefSeq" id="WP_101534096.1">
    <property type="nucleotide sequence ID" value="NZ_PKUQ01000022.1"/>
</dbReference>
<dbReference type="InterPro" id="IPR021146">
    <property type="entry name" value="Phage_gp6-like_head-tail"/>
</dbReference>
<evidence type="ECO:0008006" key="3">
    <source>
        <dbReference type="Google" id="ProtNLM"/>
    </source>
</evidence>
<accession>A0A2N5XQW1</accession>
<evidence type="ECO:0000313" key="2">
    <source>
        <dbReference type="Proteomes" id="UP000234881"/>
    </source>
</evidence>
<reference evidence="1 2" key="1">
    <citation type="submission" date="2018-01" db="EMBL/GenBank/DDBJ databases">
        <title>The draft genome sequence of Cohaesibacter sp. H1304.</title>
        <authorList>
            <person name="Wang N.-N."/>
            <person name="Du Z.-J."/>
        </authorList>
    </citation>
    <scope>NUCLEOTIDE SEQUENCE [LARGE SCALE GENOMIC DNA]</scope>
    <source>
        <strain evidence="1 2">H1304</strain>
    </source>
</reference>
<dbReference type="NCBIfam" id="TIGR02215">
    <property type="entry name" value="phage_chp_gp8"/>
    <property type="match status" value="1"/>
</dbReference>